<gene>
    <name evidence="1" type="ORF">HMPREF0661_09765</name>
</gene>
<evidence type="ECO:0000313" key="2">
    <source>
        <dbReference type="Proteomes" id="UP000029578"/>
    </source>
</evidence>
<reference evidence="1 2" key="1">
    <citation type="submission" date="2014-07" db="EMBL/GenBank/DDBJ databases">
        <authorList>
            <person name="McCorrison J."/>
            <person name="Sanka R."/>
            <person name="Torralba M."/>
            <person name="Gillis M."/>
            <person name="Haft D.H."/>
            <person name="Methe B."/>
            <person name="Sutton G."/>
            <person name="Nelson K.E."/>
        </authorList>
    </citation>
    <scope>NUCLEOTIDE SEQUENCE [LARGE SCALE GENOMIC DNA]</scope>
    <source>
        <strain evidence="1 2">DNF00666</strain>
    </source>
</reference>
<comment type="caution">
    <text evidence="1">The sequence shown here is derived from an EMBL/GenBank/DDBJ whole genome shotgun (WGS) entry which is preliminary data.</text>
</comment>
<protein>
    <submittedName>
        <fullName evidence="1">Uncharacterized protein</fullName>
    </submittedName>
</protein>
<evidence type="ECO:0000313" key="1">
    <source>
        <dbReference type="EMBL" id="KGF45434.1"/>
    </source>
</evidence>
<proteinExistence type="predicted"/>
<dbReference type="AlphaFoldDB" id="A0A096CJD7"/>
<accession>A0A096CJD7</accession>
<organism evidence="1 2">
    <name type="scientific">Prevotella melaninogenica DNF00666</name>
    <dbReference type="NCBI Taxonomy" id="1401073"/>
    <lineage>
        <taxon>Bacteria</taxon>
        <taxon>Pseudomonadati</taxon>
        <taxon>Bacteroidota</taxon>
        <taxon>Bacteroidia</taxon>
        <taxon>Bacteroidales</taxon>
        <taxon>Prevotellaceae</taxon>
        <taxon>Prevotella</taxon>
    </lineage>
</organism>
<dbReference type="EMBL" id="JRNS01000458">
    <property type="protein sequence ID" value="KGF45434.1"/>
    <property type="molecule type" value="Genomic_DNA"/>
</dbReference>
<dbReference type="Proteomes" id="UP000029578">
    <property type="component" value="Unassembled WGS sequence"/>
</dbReference>
<sequence length="63" mass="6889">MQVGRKKAYVPPMIKVVRLGLTKDVTVDSSGLISGSANVSGFSYDETKDDLFETEDDNLPKKP</sequence>
<name>A0A096CJD7_9BACT</name>